<reference evidence="1 2" key="1">
    <citation type="submission" date="2020-07" db="EMBL/GenBank/DDBJ databases">
        <title>Sequencing the genomes of 1000 actinobacteria strains.</title>
        <authorList>
            <person name="Klenk H.-P."/>
        </authorList>
    </citation>
    <scope>NUCLEOTIDE SEQUENCE [LARGE SCALE GENOMIC DNA]</scope>
    <source>
        <strain evidence="1 2">DSM 7487</strain>
    </source>
</reference>
<dbReference type="EMBL" id="JACCBB010000001">
    <property type="protein sequence ID" value="NYD21288.1"/>
    <property type="molecule type" value="Genomic_DNA"/>
</dbReference>
<sequence>MGFESSSLWSVTLTVAGEAADVAEVRAALDRLLVQHPFLSSVRYSATRAELRYWDEARDVDDAAAMALRLWPEHRVSAGLPDWSVAGIEVVDRGTVEHRARARGAAAHRVQPGRRSRTLDLIGDIAPW</sequence>
<comment type="caution">
    <text evidence="1">The sequence shown here is derived from an EMBL/GenBank/DDBJ whole genome shotgun (WGS) entry which is preliminary data.</text>
</comment>
<dbReference type="RefSeq" id="WP_179749482.1">
    <property type="nucleotide sequence ID" value="NZ_BAAAGN010000006.1"/>
</dbReference>
<evidence type="ECO:0000313" key="2">
    <source>
        <dbReference type="Proteomes" id="UP000521922"/>
    </source>
</evidence>
<proteinExistence type="predicted"/>
<organism evidence="1 2">
    <name type="scientific">Kineococcus aurantiacus</name>
    <dbReference type="NCBI Taxonomy" id="37633"/>
    <lineage>
        <taxon>Bacteria</taxon>
        <taxon>Bacillati</taxon>
        <taxon>Actinomycetota</taxon>
        <taxon>Actinomycetes</taxon>
        <taxon>Kineosporiales</taxon>
        <taxon>Kineosporiaceae</taxon>
        <taxon>Kineococcus</taxon>
    </lineage>
</organism>
<gene>
    <name evidence="1" type="ORF">BJ968_000828</name>
</gene>
<dbReference type="Proteomes" id="UP000521922">
    <property type="component" value="Unassembled WGS sequence"/>
</dbReference>
<accession>A0A7Y9ASQ0</accession>
<protein>
    <submittedName>
        <fullName evidence="1">Uncharacterized protein</fullName>
    </submittedName>
</protein>
<evidence type="ECO:0000313" key="1">
    <source>
        <dbReference type="EMBL" id="NYD21288.1"/>
    </source>
</evidence>
<keyword evidence="2" id="KW-1185">Reference proteome</keyword>
<dbReference type="AlphaFoldDB" id="A0A7Y9ASQ0"/>
<name>A0A7Y9ASQ0_9ACTN</name>